<sequence>MGLKMATPWKHPNSGIYYLLERVPSKLVDNAKCRTVIVPLDGKPHPIKRGHWAKLSVRTKDATEAKGRYKEAAAALLEHWRLIEHAGIAGRPIRRISRIATGSGNNRKIRFARRKVALGSSELTGAEDALDPAATPLSGLGRRYPPR</sequence>
<dbReference type="OrthoDB" id="7222937at2"/>
<reference evidence="2 3" key="1">
    <citation type="submission" date="2019-04" db="EMBL/GenBank/DDBJ databases">
        <title>Draft genome sequence of Gemmobacter aestuarii sp. nov.</title>
        <authorList>
            <person name="Hameed A."/>
            <person name="Lin S.-Y."/>
            <person name="Shahina M."/>
            <person name="Lai W.-A."/>
            <person name="Young C.-C."/>
        </authorList>
    </citation>
    <scope>NUCLEOTIDE SEQUENCE [LARGE SCALE GENOMIC DNA]</scope>
    <source>
        <strain evidence="2 3">CC-PW-75</strain>
    </source>
</reference>
<feature type="region of interest" description="Disordered" evidence="1">
    <location>
        <begin position="128"/>
        <end position="147"/>
    </location>
</feature>
<dbReference type="EMBL" id="SSND01000001">
    <property type="protein sequence ID" value="THD84794.1"/>
    <property type="molecule type" value="Genomic_DNA"/>
</dbReference>
<evidence type="ECO:0000256" key="1">
    <source>
        <dbReference type="SAM" id="MobiDB-lite"/>
    </source>
</evidence>
<dbReference type="AlphaFoldDB" id="A0A4S3MRP0"/>
<evidence type="ECO:0000313" key="3">
    <source>
        <dbReference type="Proteomes" id="UP000309450"/>
    </source>
</evidence>
<evidence type="ECO:0000313" key="2">
    <source>
        <dbReference type="EMBL" id="THD84794.1"/>
    </source>
</evidence>
<proteinExistence type="predicted"/>
<accession>A0A4S3MRP0</accession>
<protein>
    <submittedName>
        <fullName evidence="2">Uncharacterized protein</fullName>
    </submittedName>
</protein>
<keyword evidence="3" id="KW-1185">Reference proteome</keyword>
<organism evidence="2 3">
    <name type="scientific">Aliigemmobacter aestuarii</name>
    <dbReference type="NCBI Taxonomy" id="1445661"/>
    <lineage>
        <taxon>Bacteria</taxon>
        <taxon>Pseudomonadati</taxon>
        <taxon>Pseudomonadota</taxon>
        <taxon>Alphaproteobacteria</taxon>
        <taxon>Rhodobacterales</taxon>
        <taxon>Paracoccaceae</taxon>
        <taxon>Aliigemmobacter</taxon>
    </lineage>
</organism>
<comment type="caution">
    <text evidence="2">The sequence shown here is derived from an EMBL/GenBank/DDBJ whole genome shotgun (WGS) entry which is preliminary data.</text>
</comment>
<name>A0A4S3MRP0_9RHOB</name>
<dbReference type="RefSeq" id="WP_136393173.1">
    <property type="nucleotide sequence ID" value="NZ_SSND01000001.1"/>
</dbReference>
<dbReference type="Proteomes" id="UP000309450">
    <property type="component" value="Unassembled WGS sequence"/>
</dbReference>
<gene>
    <name evidence="2" type="ORF">E7811_03445</name>
</gene>